<gene>
    <name evidence="1" type="ORF">M501DRAFT_1013690</name>
</gene>
<name>A0A9P4SH03_9PEZI</name>
<dbReference type="Gene3D" id="3.80.10.10">
    <property type="entry name" value="Ribonuclease Inhibitor"/>
    <property type="match status" value="1"/>
</dbReference>
<reference evidence="1" key="1">
    <citation type="journal article" date="2020" name="Stud. Mycol.">
        <title>101 Dothideomycetes genomes: a test case for predicting lifestyles and emergence of pathogens.</title>
        <authorList>
            <person name="Haridas S."/>
            <person name="Albert R."/>
            <person name="Binder M."/>
            <person name="Bloem J."/>
            <person name="Labutti K."/>
            <person name="Salamov A."/>
            <person name="Andreopoulos B."/>
            <person name="Baker S."/>
            <person name="Barry K."/>
            <person name="Bills G."/>
            <person name="Bluhm B."/>
            <person name="Cannon C."/>
            <person name="Castanera R."/>
            <person name="Culley D."/>
            <person name="Daum C."/>
            <person name="Ezra D."/>
            <person name="Gonzalez J."/>
            <person name="Henrissat B."/>
            <person name="Kuo A."/>
            <person name="Liang C."/>
            <person name="Lipzen A."/>
            <person name="Lutzoni F."/>
            <person name="Magnuson J."/>
            <person name="Mondo S."/>
            <person name="Nolan M."/>
            <person name="Ohm R."/>
            <person name="Pangilinan J."/>
            <person name="Park H.-J."/>
            <person name="Ramirez L."/>
            <person name="Alfaro M."/>
            <person name="Sun H."/>
            <person name="Tritt A."/>
            <person name="Yoshinaga Y."/>
            <person name="Zwiers L.-H."/>
            <person name="Turgeon B."/>
            <person name="Goodwin S."/>
            <person name="Spatafora J."/>
            <person name="Crous P."/>
            <person name="Grigoriev I."/>
        </authorList>
    </citation>
    <scope>NUCLEOTIDE SEQUENCE</scope>
    <source>
        <strain evidence="1">CBS 101060</strain>
    </source>
</reference>
<comment type="caution">
    <text evidence="1">The sequence shown here is derived from an EMBL/GenBank/DDBJ whole genome shotgun (WGS) entry which is preliminary data.</text>
</comment>
<dbReference type="SUPFAM" id="SSF52047">
    <property type="entry name" value="RNI-like"/>
    <property type="match status" value="1"/>
</dbReference>
<dbReference type="EMBL" id="MU006090">
    <property type="protein sequence ID" value="KAF2842342.1"/>
    <property type="molecule type" value="Genomic_DNA"/>
</dbReference>
<evidence type="ECO:0008006" key="3">
    <source>
        <dbReference type="Google" id="ProtNLM"/>
    </source>
</evidence>
<evidence type="ECO:0000313" key="2">
    <source>
        <dbReference type="Proteomes" id="UP000799429"/>
    </source>
</evidence>
<evidence type="ECO:0000313" key="1">
    <source>
        <dbReference type="EMBL" id="KAF2842342.1"/>
    </source>
</evidence>
<organism evidence="1 2">
    <name type="scientific">Patellaria atrata CBS 101060</name>
    <dbReference type="NCBI Taxonomy" id="1346257"/>
    <lineage>
        <taxon>Eukaryota</taxon>
        <taxon>Fungi</taxon>
        <taxon>Dikarya</taxon>
        <taxon>Ascomycota</taxon>
        <taxon>Pezizomycotina</taxon>
        <taxon>Dothideomycetes</taxon>
        <taxon>Dothideomycetes incertae sedis</taxon>
        <taxon>Patellariales</taxon>
        <taxon>Patellariaceae</taxon>
        <taxon>Patellaria</taxon>
    </lineage>
</organism>
<dbReference type="AlphaFoldDB" id="A0A9P4SH03"/>
<dbReference type="InterPro" id="IPR032675">
    <property type="entry name" value="LRR_dom_sf"/>
</dbReference>
<dbReference type="Proteomes" id="UP000799429">
    <property type="component" value="Unassembled WGS sequence"/>
</dbReference>
<proteinExistence type="predicted"/>
<protein>
    <recommendedName>
        <fullName evidence="3">F-box domain-containing protein</fullName>
    </recommendedName>
</protein>
<sequence>MSLNDLNEDCLHQILSYFEYEPNKLREFATISRRFNELVQVYLVRHVSFRLDHPRTPSAERFELFLSAIQRRPELKRQIQTLELFWNVDNTILSARVNGLLSNLPGLSSLTLKQHAGTVPFELTFDLENAMPMLRHFCVVRGSVSTLCKALLHPQIQTIGANSLASLPERFLGRPTRTVYALLESLDLKECFFAPAIIQRLLQYRPNIRKLTFELASNTYVFSPKEITQALDAAKDTLEELVIRGHQQVFRDGVHDGSRMDLKEYGKLRVLDVPSSCVFRAKVRDRSRNFLHQHLPASLEYLRIYFTNDTGLFYLTEEDEESFWDDDDEVDEDWYKWLTEIVRYKLVSFPMLRTILIEELGSHHPVSWLNHSLARDAASAGVRLDVLLRRLRG</sequence>
<accession>A0A9P4SH03</accession>
<dbReference type="OrthoDB" id="3792203at2759"/>
<keyword evidence="2" id="KW-1185">Reference proteome</keyword>